<sequence length="137" mass="16215">MRAILLQYMLIIFLVIGIGYVFYLIKDKSIELHNDYFGFNYSILNTLKSDECNRSNIKTILKIIGEVVKYIEIEYFNEPNDKKEDEAVKLVYELVKEAGFESPIDDISIRYLIRISVAMLPSKQEFREFREDKKNNK</sequence>
<gene>
    <name evidence="2" type="ORF">NCTC503_01079</name>
</gene>
<dbReference type="EMBL" id="LR590481">
    <property type="protein sequence ID" value="VTQ87411.1"/>
    <property type="molecule type" value="Genomic_DNA"/>
</dbReference>
<keyword evidence="1" id="KW-1133">Transmembrane helix</keyword>
<reference evidence="2 3" key="1">
    <citation type="submission" date="2019-05" db="EMBL/GenBank/DDBJ databases">
        <authorList>
            <consortium name="Pathogen Informatics"/>
        </authorList>
    </citation>
    <scope>NUCLEOTIDE SEQUENCE [LARGE SCALE GENOMIC DNA]</scope>
    <source>
        <strain evidence="2 3">NCTC503</strain>
    </source>
</reference>
<dbReference type="AlphaFoldDB" id="A0A4U9R9I2"/>
<feature type="transmembrane region" description="Helical" evidence="1">
    <location>
        <begin position="6"/>
        <end position="25"/>
    </location>
</feature>
<keyword evidence="3" id="KW-1185">Reference proteome</keyword>
<dbReference type="RefSeq" id="WP_138209772.1">
    <property type="nucleotide sequence ID" value="NZ_CBCRUQ010000004.1"/>
</dbReference>
<dbReference type="KEGG" id="hhw:NCTC503_01079"/>
<evidence type="ECO:0000313" key="2">
    <source>
        <dbReference type="EMBL" id="VTQ87411.1"/>
    </source>
</evidence>
<dbReference type="Proteomes" id="UP000308489">
    <property type="component" value="Chromosome 1"/>
</dbReference>
<evidence type="ECO:0000313" key="3">
    <source>
        <dbReference type="Proteomes" id="UP000308489"/>
    </source>
</evidence>
<accession>A0A4U9R9I2</accession>
<name>A0A4U9R9I2_HATHI</name>
<proteinExistence type="predicted"/>
<organism evidence="2 3">
    <name type="scientific">Hathewaya histolytica</name>
    <name type="common">Clostridium histolyticum</name>
    <dbReference type="NCBI Taxonomy" id="1498"/>
    <lineage>
        <taxon>Bacteria</taxon>
        <taxon>Bacillati</taxon>
        <taxon>Bacillota</taxon>
        <taxon>Clostridia</taxon>
        <taxon>Eubacteriales</taxon>
        <taxon>Clostridiaceae</taxon>
        <taxon>Hathewaya</taxon>
    </lineage>
</organism>
<protein>
    <submittedName>
        <fullName evidence="2">Uncharacterized protein</fullName>
    </submittedName>
</protein>
<keyword evidence="1" id="KW-0812">Transmembrane</keyword>
<keyword evidence="1" id="KW-0472">Membrane</keyword>
<evidence type="ECO:0000256" key="1">
    <source>
        <dbReference type="SAM" id="Phobius"/>
    </source>
</evidence>
<dbReference type="OrthoDB" id="1913955at2"/>